<dbReference type="InterPro" id="IPR027417">
    <property type="entry name" value="P-loop_NTPase"/>
</dbReference>
<dbReference type="NCBIfam" id="NF000996">
    <property type="entry name" value="PRK00105.1"/>
    <property type="match status" value="1"/>
</dbReference>
<comment type="caution">
    <text evidence="12">The sequence shown here is derived from an EMBL/GenBank/DDBJ whole genome shotgun (WGS) entry which is preliminary data.</text>
</comment>
<evidence type="ECO:0000256" key="6">
    <source>
        <dbReference type="ARBA" id="ARBA00022573"/>
    </source>
</evidence>
<evidence type="ECO:0000256" key="8">
    <source>
        <dbReference type="ARBA" id="ARBA00022679"/>
    </source>
</evidence>
<evidence type="ECO:0000256" key="3">
    <source>
        <dbReference type="ARBA" id="ARBA00007110"/>
    </source>
</evidence>
<dbReference type="Proteomes" id="UP000247591">
    <property type="component" value="Unassembled WGS sequence"/>
</dbReference>
<dbReference type="EMBL" id="QJSP01000010">
    <property type="protein sequence ID" value="PYE15373.1"/>
    <property type="molecule type" value="Genomic_DNA"/>
</dbReference>
<keyword evidence="12" id="KW-0418">Kinase</keyword>
<dbReference type="UniPathway" id="UPA00148">
    <property type="reaction ID" value="UER00236"/>
</dbReference>
<dbReference type="GO" id="GO:0016779">
    <property type="term" value="F:nucleotidyltransferase activity"/>
    <property type="evidence" value="ECO:0007669"/>
    <property type="project" value="UniProtKB-KW"/>
</dbReference>
<dbReference type="InterPro" id="IPR017846">
    <property type="entry name" value="Nict_dMeBzImd_PRibTrfase_bact"/>
</dbReference>
<dbReference type="Gene3D" id="1.10.1610.10">
    <property type="match status" value="1"/>
</dbReference>
<keyword evidence="7 11" id="KW-0328">Glycosyltransferase</keyword>
<dbReference type="Pfam" id="PF02277">
    <property type="entry name" value="DBI_PRT"/>
    <property type="match status" value="1"/>
</dbReference>
<dbReference type="PANTHER" id="PTHR43463">
    <property type="entry name" value="NICOTINATE-NUCLEOTIDE--DIMETHYLBENZIMIDAZOLE PHOSPHORIBOSYLTRANSFERASE"/>
    <property type="match status" value="1"/>
</dbReference>
<dbReference type="CDD" id="cd00544">
    <property type="entry name" value="CobU"/>
    <property type="match status" value="1"/>
</dbReference>
<sequence>MRTLVLGGIRSGKSAFGEGLLPHTGVRYLATAANPATGDPEWSNRIAQHRVRRPAQWTTIETGDIAAELRSDSSTSTLVDDLGSWVSRHIDSVGGWSDDDFDMSGVIDEISSAISEFTGDLVIISPEVGLSLVAPTPAGRLFQDQLGLLNSAVATACDRVVLIVAGQVLELGVDTRIGVDTVATAVPLPVPTGAPVDSTADSDPVDAAAREFAPEAGTTSAESLASTTEFELPEQFEFIAAPDRDAAIAARKRQGELTKPPGSLGRLEEVAVWVASCQGKCPPAPFETPTVVVFAGDHGVARAGVSAFPPEVTAQMVSNFGAGGAAVNVLGRLHGARVRVEDLAVDAQTPEAISRFKVRRSSGDLTREDALSTEETRAALAAGRAIADQEIDSGADLLMAGEMGIGNTTPATILVGLLTDSEPVVVVGRGTGIDDNGWIRKTGAVRDGMRRGRPHARVPLELLRTVAGAEIAAMAGFLAQAALRRTPVILDGLVVTAAALVANDMAPGAREWWLAGHRSAEPAHTIALRQLDLEPLLELSMRLGEGSGALTALPVVQSAVATLASMATFSEAAVSGAADPTSVNPER</sequence>
<name>A0A318RLV8_WILLI</name>
<dbReference type="EC" id="2.4.2.21" evidence="4 11"/>
<dbReference type="GO" id="GO:0043752">
    <property type="term" value="F:adenosylcobinamide kinase activity"/>
    <property type="evidence" value="ECO:0007669"/>
    <property type="project" value="InterPro"/>
</dbReference>
<dbReference type="RefSeq" id="WP_110470732.1">
    <property type="nucleotide sequence ID" value="NZ_QJSP01000010.1"/>
</dbReference>
<keyword evidence="13" id="KW-1185">Reference proteome</keyword>
<evidence type="ECO:0000313" key="12">
    <source>
        <dbReference type="EMBL" id="PYE15373.1"/>
    </source>
</evidence>
<dbReference type="SUPFAM" id="SSF52540">
    <property type="entry name" value="P-loop containing nucleoside triphosphate hydrolases"/>
    <property type="match status" value="1"/>
</dbReference>
<gene>
    <name evidence="11" type="primary">cobT</name>
    <name evidence="12" type="ORF">DFR67_11033</name>
</gene>
<feature type="active site" description="Proton acceptor" evidence="11">
    <location>
        <position position="545"/>
    </location>
</feature>
<dbReference type="InterPro" id="IPR003200">
    <property type="entry name" value="Nict_dMeBzImd_PRibTrfase"/>
</dbReference>
<keyword evidence="8 11" id="KW-0808">Transferase</keyword>
<protein>
    <recommendedName>
        <fullName evidence="5 11">Nicotinate-nucleotide--dimethylbenzimidazole phosphoribosyltransferase</fullName>
        <shortName evidence="11">NN:DBI PRT</shortName>
        <ecNumber evidence="4 11">2.4.2.21</ecNumber>
    </recommendedName>
    <alternativeName>
        <fullName evidence="9 11">N(1)-alpha-phosphoribosyltransferase</fullName>
    </alternativeName>
</protein>
<dbReference type="Gene3D" id="3.40.50.300">
    <property type="entry name" value="P-loop containing nucleotide triphosphate hydrolases"/>
    <property type="match status" value="1"/>
</dbReference>
<dbReference type="GO" id="GO:0000166">
    <property type="term" value="F:nucleotide binding"/>
    <property type="evidence" value="ECO:0007669"/>
    <property type="project" value="InterPro"/>
</dbReference>
<evidence type="ECO:0000256" key="2">
    <source>
        <dbReference type="ARBA" id="ARBA00005049"/>
    </source>
</evidence>
<proteinExistence type="inferred from homology"/>
<dbReference type="OrthoDB" id="9781491at2"/>
<keyword evidence="6 11" id="KW-0169">Cobalamin biosynthesis</keyword>
<comment type="similarity">
    <text evidence="3 11">Belongs to the CobT family.</text>
</comment>
<reference evidence="12 13" key="1">
    <citation type="submission" date="2018-06" db="EMBL/GenBank/DDBJ databases">
        <title>Genomic Encyclopedia of Type Strains, Phase IV (KMG-IV): sequencing the most valuable type-strain genomes for metagenomic binning, comparative biology and taxonomic classification.</title>
        <authorList>
            <person name="Goeker M."/>
        </authorList>
    </citation>
    <scope>NUCLEOTIDE SEQUENCE [LARGE SCALE GENOMIC DNA]</scope>
    <source>
        <strain evidence="12 13">DSM 45521</strain>
    </source>
</reference>
<dbReference type="GO" id="GO:0008939">
    <property type="term" value="F:nicotinate-nucleotide-dimethylbenzimidazole phosphoribosyltransferase activity"/>
    <property type="evidence" value="ECO:0007669"/>
    <property type="project" value="UniProtKB-UniRule"/>
</dbReference>
<dbReference type="SUPFAM" id="SSF52733">
    <property type="entry name" value="Nicotinate mononucleotide:5,6-dimethylbenzimidazole phosphoribosyltransferase (CobT)"/>
    <property type="match status" value="1"/>
</dbReference>
<evidence type="ECO:0000256" key="4">
    <source>
        <dbReference type="ARBA" id="ARBA00011991"/>
    </source>
</evidence>
<evidence type="ECO:0000256" key="1">
    <source>
        <dbReference type="ARBA" id="ARBA00002197"/>
    </source>
</evidence>
<dbReference type="InterPro" id="IPR003203">
    <property type="entry name" value="CobU/CobP"/>
</dbReference>
<dbReference type="HAMAP" id="MF_00230">
    <property type="entry name" value="CobT"/>
    <property type="match status" value="1"/>
</dbReference>
<evidence type="ECO:0000256" key="11">
    <source>
        <dbReference type="HAMAP-Rule" id="MF_00230"/>
    </source>
</evidence>
<evidence type="ECO:0000256" key="5">
    <source>
        <dbReference type="ARBA" id="ARBA00015486"/>
    </source>
</evidence>
<evidence type="ECO:0000256" key="7">
    <source>
        <dbReference type="ARBA" id="ARBA00022676"/>
    </source>
</evidence>
<dbReference type="FunFam" id="3.40.50.10210:FF:000001">
    <property type="entry name" value="Nicotinate-nucleotide--dimethylbenzimidazole phosphoribosyltransferase"/>
    <property type="match status" value="1"/>
</dbReference>
<keyword evidence="12" id="KW-0548">Nucleotidyltransferase</keyword>
<comment type="function">
    <text evidence="1 11">Catalyzes the synthesis of alpha-ribazole-5'-phosphate from nicotinate mononucleotide (NAMN) and 5,6-dimethylbenzimidazole (DMB).</text>
</comment>
<dbReference type="CDD" id="cd02439">
    <property type="entry name" value="DMB-PRT_CobT"/>
    <property type="match status" value="1"/>
</dbReference>
<dbReference type="GO" id="GO:0009236">
    <property type="term" value="P:cobalamin biosynthetic process"/>
    <property type="evidence" value="ECO:0007669"/>
    <property type="project" value="UniProtKB-UniRule"/>
</dbReference>
<comment type="catalytic activity">
    <reaction evidence="10 11">
        <text>5,6-dimethylbenzimidazole + nicotinate beta-D-ribonucleotide = alpha-ribazole 5'-phosphate + nicotinate + H(+)</text>
        <dbReference type="Rhea" id="RHEA:11196"/>
        <dbReference type="ChEBI" id="CHEBI:15378"/>
        <dbReference type="ChEBI" id="CHEBI:15890"/>
        <dbReference type="ChEBI" id="CHEBI:32544"/>
        <dbReference type="ChEBI" id="CHEBI:57502"/>
        <dbReference type="ChEBI" id="CHEBI:57918"/>
        <dbReference type="EC" id="2.4.2.21"/>
    </reaction>
</comment>
<accession>A0A318RLV8</accession>
<dbReference type="Gene3D" id="3.40.50.10210">
    <property type="match status" value="1"/>
</dbReference>
<evidence type="ECO:0000256" key="9">
    <source>
        <dbReference type="ARBA" id="ARBA00030686"/>
    </source>
</evidence>
<dbReference type="NCBIfam" id="TIGR03160">
    <property type="entry name" value="cobT_DBIPRT"/>
    <property type="match status" value="1"/>
</dbReference>
<dbReference type="PANTHER" id="PTHR43463:SF1">
    <property type="entry name" value="NICOTINATE-NUCLEOTIDE--DIMETHYLBENZIMIDAZOLE PHOSPHORIBOSYLTRANSFERASE"/>
    <property type="match status" value="1"/>
</dbReference>
<dbReference type="UniPathway" id="UPA00061">
    <property type="reaction ID" value="UER00516"/>
</dbReference>
<organism evidence="12 13">
    <name type="scientific">Williamsia limnetica</name>
    <dbReference type="NCBI Taxonomy" id="882452"/>
    <lineage>
        <taxon>Bacteria</taxon>
        <taxon>Bacillati</taxon>
        <taxon>Actinomycetota</taxon>
        <taxon>Actinomycetes</taxon>
        <taxon>Mycobacteriales</taxon>
        <taxon>Nocardiaceae</taxon>
        <taxon>Williamsia</taxon>
    </lineage>
</organism>
<dbReference type="AlphaFoldDB" id="A0A318RLV8"/>
<evidence type="ECO:0000256" key="10">
    <source>
        <dbReference type="ARBA" id="ARBA00047340"/>
    </source>
</evidence>
<dbReference type="InterPro" id="IPR023195">
    <property type="entry name" value="Nict_dMeBzImd_PRibTrfase_N"/>
</dbReference>
<evidence type="ECO:0000313" key="13">
    <source>
        <dbReference type="Proteomes" id="UP000247591"/>
    </source>
</evidence>
<comment type="pathway">
    <text evidence="2 11">Nucleoside biosynthesis; alpha-ribazole biosynthesis; alpha-ribazole from 5,6-dimethylbenzimidazole: step 1/2.</text>
</comment>
<dbReference type="InterPro" id="IPR036087">
    <property type="entry name" value="Nict_dMeBzImd_PRibTrfase_sf"/>
</dbReference>
<dbReference type="Pfam" id="PF02283">
    <property type="entry name" value="CobU"/>
    <property type="match status" value="1"/>
</dbReference>